<feature type="region of interest" description="Disordered" evidence="1">
    <location>
        <begin position="104"/>
        <end position="133"/>
    </location>
</feature>
<sequence length="421" mass="44186">MKQNKLLKMVAFSAVALASLGLAGQYSSQAQAAGVGKIVNPDSDSAVYVYDAPNGNVITNRTLGNGTSWKIGQIVQVSGHGTWYELGKDVWINNYMFQVTSTTDPDTDTNTTTNTDTTTTTDNTTSTTKIGTVKNPNGTSNVYGYSAPAGDTISDPTYAVGSQWKITKTVAVSGRGNWYQIGTNVWLNDYVLDVSEVTNNTTTVDTAKKVITVASATPVYNQVDGSETGQTLAANTSWAYFQTQAAANGATWYEVGGNQWIKQGGTESNNTNTGNASGVATINANGAGVYTAPNNGNITKTLGTGTQWAVSGAQTVDGVLWYRVGKDQWISSANVTDTNAISVTGETNTDNTVTADNAKVITLTEIAPVYDGPMTSGGSLNGDLLAAGTAWKINDVQTYNGVTWGLVGNNQWIDLSLGSLS</sequence>
<evidence type="ECO:0000256" key="1">
    <source>
        <dbReference type="SAM" id="MobiDB-lite"/>
    </source>
</evidence>
<feature type="signal peptide" evidence="2">
    <location>
        <begin position="1"/>
        <end position="32"/>
    </location>
</feature>
<evidence type="ECO:0000259" key="3">
    <source>
        <dbReference type="Pfam" id="PF03217"/>
    </source>
</evidence>
<dbReference type="InterPro" id="IPR024968">
    <property type="entry name" value="SlpA_C_lactobacillus"/>
</dbReference>
<dbReference type="EMBL" id="JBHTOP010000026">
    <property type="protein sequence ID" value="MFD1672610.1"/>
    <property type="molecule type" value="Genomic_DNA"/>
</dbReference>
<dbReference type="Proteomes" id="UP001597267">
    <property type="component" value="Unassembled WGS sequence"/>
</dbReference>
<dbReference type="Pfam" id="PF03217">
    <property type="entry name" value="SlpA"/>
    <property type="match status" value="2"/>
</dbReference>
<keyword evidence="2" id="KW-0732">Signal</keyword>
<evidence type="ECO:0000313" key="4">
    <source>
        <dbReference type="EMBL" id="MFD1672610.1"/>
    </source>
</evidence>
<organism evidence="4 5">
    <name type="scientific">Agrilactobacillus yilanensis</name>
    <dbReference type="NCBI Taxonomy" id="2485997"/>
    <lineage>
        <taxon>Bacteria</taxon>
        <taxon>Bacillati</taxon>
        <taxon>Bacillota</taxon>
        <taxon>Bacilli</taxon>
        <taxon>Lactobacillales</taxon>
        <taxon>Lactobacillaceae</taxon>
        <taxon>Agrilactobacillus</taxon>
    </lineage>
</organism>
<gene>
    <name evidence="4" type="ORF">ACFQ5M_10900</name>
</gene>
<evidence type="ECO:0000313" key="5">
    <source>
        <dbReference type="Proteomes" id="UP001597267"/>
    </source>
</evidence>
<reference evidence="5" key="1">
    <citation type="journal article" date="2019" name="Int. J. Syst. Evol. Microbiol.">
        <title>The Global Catalogue of Microorganisms (GCM) 10K type strain sequencing project: providing services to taxonomists for standard genome sequencing and annotation.</title>
        <authorList>
            <consortium name="The Broad Institute Genomics Platform"/>
            <consortium name="The Broad Institute Genome Sequencing Center for Infectious Disease"/>
            <person name="Wu L."/>
            <person name="Ma J."/>
        </authorList>
    </citation>
    <scope>NUCLEOTIDE SEQUENCE [LARGE SCALE GENOMIC DNA]</scope>
    <source>
        <strain evidence="5">CCM 8896</strain>
    </source>
</reference>
<keyword evidence="5" id="KW-1185">Reference proteome</keyword>
<feature type="domain" description="S-layer protein C-terminal" evidence="3">
    <location>
        <begin position="285"/>
        <end position="331"/>
    </location>
</feature>
<proteinExistence type="predicted"/>
<feature type="compositionally biased region" description="Low complexity" evidence="1">
    <location>
        <begin position="104"/>
        <end position="128"/>
    </location>
</feature>
<feature type="chain" id="PRO_5046951636" evidence="2">
    <location>
        <begin position="33"/>
        <end position="421"/>
    </location>
</feature>
<feature type="domain" description="S-layer protein C-terminal" evidence="3">
    <location>
        <begin position="202"/>
        <end position="262"/>
    </location>
</feature>
<dbReference type="RefSeq" id="WP_125711830.1">
    <property type="nucleotide sequence ID" value="NZ_JBHTOP010000026.1"/>
</dbReference>
<name>A0ABW4JBN9_9LACO</name>
<accession>A0ABW4JBN9</accession>
<protein>
    <submittedName>
        <fullName evidence="4">SLAP domain-containing protein</fullName>
    </submittedName>
</protein>
<comment type="caution">
    <text evidence="4">The sequence shown here is derived from an EMBL/GenBank/DDBJ whole genome shotgun (WGS) entry which is preliminary data.</text>
</comment>
<evidence type="ECO:0000256" key="2">
    <source>
        <dbReference type="SAM" id="SignalP"/>
    </source>
</evidence>